<evidence type="ECO:0000256" key="8">
    <source>
        <dbReference type="HAMAP-Rule" id="MF_00100"/>
    </source>
</evidence>
<dbReference type="InterPro" id="IPR027417">
    <property type="entry name" value="P-loop_NTPase"/>
</dbReference>
<evidence type="ECO:0000313" key="11">
    <source>
        <dbReference type="EMBL" id="RLG71069.1"/>
    </source>
</evidence>
<dbReference type="CDD" id="cd01887">
    <property type="entry name" value="IF2_eIF5B"/>
    <property type="match status" value="1"/>
</dbReference>
<dbReference type="GO" id="GO:0003924">
    <property type="term" value="F:GTPase activity"/>
    <property type="evidence" value="ECO:0007669"/>
    <property type="project" value="UniProtKB-UniRule"/>
</dbReference>
<dbReference type="SUPFAM" id="SSF52156">
    <property type="entry name" value="Initiation factor IF2/eIF5b, domain 3"/>
    <property type="match status" value="1"/>
</dbReference>
<dbReference type="PANTHER" id="PTHR43381:SF4">
    <property type="entry name" value="EUKARYOTIC TRANSLATION INITIATION FACTOR 5B"/>
    <property type="match status" value="1"/>
</dbReference>
<evidence type="ECO:0000259" key="10">
    <source>
        <dbReference type="PROSITE" id="PS51722"/>
    </source>
</evidence>
<dbReference type="FunFam" id="3.40.50.300:FF:000112">
    <property type="entry name" value="Eukaryotic translation initiation factor 5B"/>
    <property type="match status" value="1"/>
</dbReference>
<protein>
    <recommendedName>
        <fullName evidence="2 8">Probable translation initiation factor IF-2</fullName>
    </recommendedName>
</protein>
<comment type="function">
    <text evidence="7 8 9">Function in general translation initiation by promoting the binding of the formylmethionine-tRNA to ribosomes. Seems to function along with eIF-2.</text>
</comment>
<dbReference type="InterPro" id="IPR009000">
    <property type="entry name" value="Transl_B-barrel_sf"/>
</dbReference>
<dbReference type="InterPro" id="IPR000795">
    <property type="entry name" value="T_Tr_GTP-bd_dom"/>
</dbReference>
<dbReference type="Pfam" id="PF14578">
    <property type="entry name" value="GTP_EFTU_D4"/>
    <property type="match status" value="1"/>
</dbReference>
<dbReference type="Gene3D" id="3.40.50.10050">
    <property type="entry name" value="Translation initiation factor IF- 2, domain 3"/>
    <property type="match status" value="1"/>
</dbReference>
<feature type="domain" description="Tr-type G" evidence="10">
    <location>
        <begin position="3"/>
        <end position="220"/>
    </location>
</feature>
<dbReference type="FunFam" id="3.40.50.10050:FF:000001">
    <property type="entry name" value="Translation initiation factor IF-2"/>
    <property type="match status" value="1"/>
</dbReference>
<dbReference type="InterPro" id="IPR004544">
    <property type="entry name" value="TF_aIF-2_arc"/>
</dbReference>
<dbReference type="GO" id="GO:0003743">
    <property type="term" value="F:translation initiation factor activity"/>
    <property type="evidence" value="ECO:0007669"/>
    <property type="project" value="UniProtKB-UniRule"/>
</dbReference>
<keyword evidence="6 8" id="KW-0342">GTP-binding</keyword>
<keyword evidence="4 8" id="KW-0547">Nucleotide-binding</keyword>
<evidence type="ECO:0000313" key="12">
    <source>
        <dbReference type="Proteomes" id="UP000278031"/>
    </source>
</evidence>
<evidence type="ECO:0000256" key="5">
    <source>
        <dbReference type="ARBA" id="ARBA00022917"/>
    </source>
</evidence>
<dbReference type="InterPro" id="IPR005225">
    <property type="entry name" value="Small_GTP-bd"/>
</dbReference>
<evidence type="ECO:0000256" key="1">
    <source>
        <dbReference type="ARBA" id="ARBA00007733"/>
    </source>
</evidence>
<dbReference type="NCBIfam" id="NF003078">
    <property type="entry name" value="PRK04004.1"/>
    <property type="match status" value="1"/>
</dbReference>
<evidence type="ECO:0000256" key="9">
    <source>
        <dbReference type="RuleBase" id="RU000644"/>
    </source>
</evidence>
<dbReference type="HAMAP" id="MF_00100_A">
    <property type="entry name" value="IF_2_A"/>
    <property type="match status" value="1"/>
</dbReference>
<dbReference type="PANTHER" id="PTHR43381">
    <property type="entry name" value="TRANSLATION INITIATION FACTOR IF-2-RELATED"/>
    <property type="match status" value="1"/>
</dbReference>
<reference evidence="11 12" key="1">
    <citation type="submission" date="2018-06" db="EMBL/GenBank/DDBJ databases">
        <title>Extensive metabolic versatility and redundancy in microbially diverse, dynamic hydrothermal sediments.</title>
        <authorList>
            <person name="Dombrowski N."/>
            <person name="Teske A."/>
            <person name="Baker B.J."/>
        </authorList>
    </citation>
    <scope>NUCLEOTIDE SEQUENCE [LARGE SCALE GENOMIC DNA]</scope>
    <source>
        <strain evidence="11">B51_G17</strain>
    </source>
</reference>
<dbReference type="AlphaFoldDB" id="A0A497JIQ0"/>
<comment type="similarity">
    <text evidence="1 8 9">Belongs to the TRAFAC class translation factor GTPase superfamily. Classic translation factor GTPase family. IF-2 subfamily.</text>
</comment>
<dbReference type="Pfam" id="PF00009">
    <property type="entry name" value="GTP_EFTU"/>
    <property type="match status" value="1"/>
</dbReference>
<dbReference type="InterPro" id="IPR029459">
    <property type="entry name" value="EFTU-type"/>
</dbReference>
<dbReference type="PROSITE" id="PS51722">
    <property type="entry name" value="G_TR_2"/>
    <property type="match status" value="1"/>
</dbReference>
<dbReference type="InterPro" id="IPR015760">
    <property type="entry name" value="TIF_IF2"/>
</dbReference>
<evidence type="ECO:0000256" key="4">
    <source>
        <dbReference type="ARBA" id="ARBA00022741"/>
    </source>
</evidence>
<name>A0A497JIQ0_9ARCH</name>
<dbReference type="NCBIfam" id="TIGR00491">
    <property type="entry name" value="aIF-2"/>
    <property type="match status" value="1"/>
</dbReference>
<dbReference type="Proteomes" id="UP000278031">
    <property type="component" value="Unassembled WGS sequence"/>
</dbReference>
<dbReference type="GO" id="GO:0005737">
    <property type="term" value="C:cytoplasm"/>
    <property type="evidence" value="ECO:0007669"/>
    <property type="project" value="TreeGrafter"/>
</dbReference>
<sequence>MVLRKPIVAVLGHIDAGKTRLLDAIRGTAIIEKEAGGITQHIGATEVPIETIKRLSADILKIYKFELKIPGLLFIDTPGHEAFSTLRERGSSIADLAVLVVDINKGCQEQTYEALSILKSFKVPFVVAANKIDTLFEWNSVHTTSILKSMKSQTDSALRKLDEKIYKIVGELFQQGFNAERFDRVRDFTKEILIIPVSAKTKEGIAELLLFLAGLSQKYLGKRLEIHPDAAGKGTILEVKEERGLGKTIDIILYDGRIRVNDRIAFYGKSGVITTKVRALLVPKPLSELREEKKFKNVSEASAASGLKVAAPMLEEAIAGSPIIVVKSEEQLNEFAKQLKEIKIERDVVGAVVKTDTIGSLEALLSLLEKEGLKVRRADIGEITKQDIIEAANIAKKDPYIGVIFAFNVKVDDKILNEAKSAGVKIFSSDVIYSLLEEYKAWVEEKKKEERMKILQSINYPAKLQVLRGCIFRNSKPAIVGVRVLKGKLRPNVVLIKENGKELGKLICIQSEGETINEATKGSEVAISIEKAIVGRNLFEDDVLYVKLMKFDIQQLKKLWQDLPDEDKDLIDEIISIQKG</sequence>
<evidence type="ECO:0000256" key="3">
    <source>
        <dbReference type="ARBA" id="ARBA00022540"/>
    </source>
</evidence>
<dbReference type="CDD" id="cd16266">
    <property type="entry name" value="IF2_aeIF5B_IV"/>
    <property type="match status" value="1"/>
</dbReference>
<gene>
    <name evidence="8" type="primary">infB</name>
    <name evidence="11" type="ORF">DRO04_00640</name>
</gene>
<dbReference type="Gene3D" id="2.40.30.10">
    <property type="entry name" value="Translation factors"/>
    <property type="match status" value="2"/>
</dbReference>
<proteinExistence type="inferred from homology"/>
<keyword evidence="3 8" id="KW-0396">Initiation factor</keyword>
<evidence type="ECO:0000256" key="6">
    <source>
        <dbReference type="ARBA" id="ARBA00023134"/>
    </source>
</evidence>
<feature type="binding site" evidence="8">
    <location>
        <begin position="76"/>
        <end position="80"/>
    </location>
    <ligand>
        <name>GTP</name>
        <dbReference type="ChEBI" id="CHEBI:37565"/>
    </ligand>
</feature>
<dbReference type="EMBL" id="QMWP01000012">
    <property type="protein sequence ID" value="RLG71069.1"/>
    <property type="molecule type" value="Genomic_DNA"/>
</dbReference>
<dbReference type="SUPFAM" id="SSF50447">
    <property type="entry name" value="Translation proteins"/>
    <property type="match status" value="1"/>
</dbReference>
<dbReference type="InterPro" id="IPR036925">
    <property type="entry name" value="TIF_IF2_dom3_sf"/>
</dbReference>
<dbReference type="Pfam" id="PF11987">
    <property type="entry name" value="IF-2"/>
    <property type="match status" value="1"/>
</dbReference>
<comment type="caution">
    <text evidence="11">The sequence shown here is derived from an EMBL/GenBank/DDBJ whole genome shotgun (WGS) entry which is preliminary data.</text>
</comment>
<dbReference type="SUPFAM" id="SSF52540">
    <property type="entry name" value="P-loop containing nucleoside triphosphate hydrolases"/>
    <property type="match status" value="1"/>
</dbReference>
<evidence type="ECO:0000256" key="2">
    <source>
        <dbReference type="ARBA" id="ARBA00020166"/>
    </source>
</evidence>
<dbReference type="CDD" id="cd03703">
    <property type="entry name" value="aeIF5B_II"/>
    <property type="match status" value="1"/>
</dbReference>
<dbReference type="Gene3D" id="3.40.50.300">
    <property type="entry name" value="P-loop containing nucleotide triphosphate hydrolases"/>
    <property type="match status" value="1"/>
</dbReference>
<organism evidence="11 12">
    <name type="scientific">Candidatus Iainarchaeum sp</name>
    <dbReference type="NCBI Taxonomy" id="3101447"/>
    <lineage>
        <taxon>Archaea</taxon>
        <taxon>Candidatus Iainarchaeota</taxon>
        <taxon>Candidatus Iainarchaeia</taxon>
        <taxon>Candidatus Iainarchaeales</taxon>
        <taxon>Candidatus Iainarchaeaceae</taxon>
        <taxon>Candidatus Iainarchaeum</taxon>
    </lineage>
</organism>
<comment type="caution">
    <text evidence="8">Lacks conserved residue(s) required for the propagation of feature annotation.</text>
</comment>
<evidence type="ECO:0000256" key="7">
    <source>
        <dbReference type="ARBA" id="ARBA00024852"/>
    </source>
</evidence>
<feature type="binding site" evidence="8">
    <location>
        <begin position="130"/>
        <end position="133"/>
    </location>
    <ligand>
        <name>GTP</name>
        <dbReference type="ChEBI" id="CHEBI:37565"/>
    </ligand>
</feature>
<keyword evidence="5 8" id="KW-0648">Protein biosynthesis</keyword>
<accession>A0A497JIQ0</accession>
<dbReference type="GO" id="GO:0005525">
    <property type="term" value="F:GTP binding"/>
    <property type="evidence" value="ECO:0007669"/>
    <property type="project" value="UniProtKB-KW"/>
</dbReference>
<dbReference type="PRINTS" id="PR00315">
    <property type="entry name" value="ELONGATNFCT"/>
</dbReference>
<dbReference type="NCBIfam" id="TIGR00231">
    <property type="entry name" value="small_GTP"/>
    <property type="match status" value="1"/>
</dbReference>
<dbReference type="InterPro" id="IPR023115">
    <property type="entry name" value="TIF_IF2_dom3"/>
</dbReference>